<dbReference type="AlphaFoldDB" id="A0A381QD66"/>
<dbReference type="Pfam" id="PF06808">
    <property type="entry name" value="DctM"/>
    <property type="match status" value="1"/>
</dbReference>
<sequence>MLGILATGELPAFLLVAQRMATGIDNFTLLAIPFFILAGLLMGHGGIAQRLIDLAEVVVGRFRGGLAYVTVLTCMLFGSVSGSAAAAVSSVGGFMVPVMNRRYTDPAFNASVIVTASTTGLLIPPSNIMIVYAAATGGAVSIAAMFFAGIVPGLLVGLALMIVSSRGPLTGNSGVTTLGLRDAFVRLGRAFPALIMVVIVLGGIMFGIFTATEASAVAVIYALILSIGLYREVSLRDLPALLLRCAVITSVVLLLVATSTAMAWLLAYENIPQVLSAYLLGLSDNPLVILLIINLIMLAVGTVIDMTPAVLLFTPIFWPVILSLGIDPLHFGVMLIMNLCIGLCTPPVGTCLFLGCSVANTTVARMLPRLIPFYLAMILVLMVVTYLPLVSVALPRWLGVS</sequence>
<evidence type="ECO:0000313" key="9">
    <source>
        <dbReference type="EMBL" id="SUZ77226.1"/>
    </source>
</evidence>
<keyword evidence="6 7" id="KW-0472">Membrane</keyword>
<feature type="transmembrane region" description="Helical" evidence="7">
    <location>
        <begin position="190"/>
        <end position="208"/>
    </location>
</feature>
<gene>
    <name evidence="9" type="ORF">METZ01_LOCUS30080</name>
</gene>
<evidence type="ECO:0000259" key="8">
    <source>
        <dbReference type="Pfam" id="PF06808"/>
    </source>
</evidence>
<organism evidence="9">
    <name type="scientific">marine metagenome</name>
    <dbReference type="NCBI Taxonomy" id="408172"/>
    <lineage>
        <taxon>unclassified sequences</taxon>
        <taxon>metagenomes</taxon>
        <taxon>ecological metagenomes</taxon>
    </lineage>
</organism>
<reference evidence="9" key="1">
    <citation type="submission" date="2018-05" db="EMBL/GenBank/DDBJ databases">
        <authorList>
            <person name="Lanie J.A."/>
            <person name="Ng W.-L."/>
            <person name="Kazmierczak K.M."/>
            <person name="Andrzejewski T.M."/>
            <person name="Davidsen T.M."/>
            <person name="Wayne K.J."/>
            <person name="Tettelin H."/>
            <person name="Glass J.I."/>
            <person name="Rusch D."/>
            <person name="Podicherti R."/>
            <person name="Tsui H.-C.T."/>
            <person name="Winkler M.E."/>
        </authorList>
    </citation>
    <scope>NUCLEOTIDE SEQUENCE</scope>
</reference>
<feature type="transmembrane region" description="Helical" evidence="7">
    <location>
        <begin position="309"/>
        <end position="326"/>
    </location>
</feature>
<keyword evidence="2" id="KW-1003">Cell membrane</keyword>
<dbReference type="NCBIfam" id="TIGR00786">
    <property type="entry name" value="dctM"/>
    <property type="match status" value="1"/>
</dbReference>
<feature type="transmembrane region" description="Helical" evidence="7">
    <location>
        <begin position="27"/>
        <end position="47"/>
    </location>
</feature>
<protein>
    <recommendedName>
        <fullName evidence="8">TRAP C4-dicarboxylate transport system permease DctM subunit domain-containing protein</fullName>
    </recommendedName>
</protein>
<evidence type="ECO:0000256" key="7">
    <source>
        <dbReference type="SAM" id="Phobius"/>
    </source>
</evidence>
<dbReference type="PANTHER" id="PTHR33362:SF2">
    <property type="entry name" value="TRAP TRANSPORTER LARGE PERMEASE PROTEIN"/>
    <property type="match status" value="1"/>
</dbReference>
<evidence type="ECO:0000256" key="2">
    <source>
        <dbReference type="ARBA" id="ARBA00022475"/>
    </source>
</evidence>
<dbReference type="GO" id="GO:0005886">
    <property type="term" value="C:plasma membrane"/>
    <property type="evidence" value="ECO:0007669"/>
    <property type="project" value="UniProtKB-SubCell"/>
</dbReference>
<comment type="subcellular location">
    <subcellularLocation>
        <location evidence="1">Cell inner membrane</location>
        <topology evidence="1">Multi-pass membrane protein</topology>
    </subcellularLocation>
</comment>
<feature type="transmembrane region" description="Helical" evidence="7">
    <location>
        <begin position="332"/>
        <end position="359"/>
    </location>
</feature>
<evidence type="ECO:0000256" key="5">
    <source>
        <dbReference type="ARBA" id="ARBA00022989"/>
    </source>
</evidence>
<proteinExistence type="predicted"/>
<name>A0A381QD66_9ZZZZ</name>
<feature type="transmembrane region" description="Helical" evidence="7">
    <location>
        <begin position="371"/>
        <end position="394"/>
    </location>
</feature>
<evidence type="ECO:0000256" key="1">
    <source>
        <dbReference type="ARBA" id="ARBA00004429"/>
    </source>
</evidence>
<feature type="transmembrane region" description="Helical" evidence="7">
    <location>
        <begin position="214"/>
        <end position="230"/>
    </location>
</feature>
<feature type="transmembrane region" description="Helical" evidence="7">
    <location>
        <begin position="130"/>
        <end position="163"/>
    </location>
</feature>
<evidence type="ECO:0000256" key="6">
    <source>
        <dbReference type="ARBA" id="ARBA00023136"/>
    </source>
</evidence>
<feature type="transmembrane region" description="Helical" evidence="7">
    <location>
        <begin position="242"/>
        <end position="267"/>
    </location>
</feature>
<keyword evidence="3" id="KW-0997">Cell inner membrane</keyword>
<evidence type="ECO:0000256" key="3">
    <source>
        <dbReference type="ARBA" id="ARBA00022519"/>
    </source>
</evidence>
<evidence type="ECO:0000256" key="4">
    <source>
        <dbReference type="ARBA" id="ARBA00022692"/>
    </source>
</evidence>
<dbReference type="PIRSF" id="PIRSF006066">
    <property type="entry name" value="HI0050"/>
    <property type="match status" value="1"/>
</dbReference>
<keyword evidence="4 7" id="KW-0812">Transmembrane</keyword>
<accession>A0A381QD66</accession>
<dbReference type="PANTHER" id="PTHR33362">
    <property type="entry name" value="SIALIC ACID TRAP TRANSPORTER PERMEASE PROTEIN SIAT-RELATED"/>
    <property type="match status" value="1"/>
</dbReference>
<dbReference type="InterPro" id="IPR004681">
    <property type="entry name" value="TRAP_DctM"/>
</dbReference>
<dbReference type="InterPro" id="IPR010656">
    <property type="entry name" value="DctM"/>
</dbReference>
<feature type="transmembrane region" description="Helical" evidence="7">
    <location>
        <begin position="67"/>
        <end position="95"/>
    </location>
</feature>
<dbReference type="EMBL" id="UINC01001308">
    <property type="protein sequence ID" value="SUZ77226.1"/>
    <property type="molecule type" value="Genomic_DNA"/>
</dbReference>
<keyword evidence="5 7" id="KW-1133">Transmembrane helix</keyword>
<feature type="domain" description="TRAP C4-dicarboxylate transport system permease DctM subunit" evidence="8">
    <location>
        <begin position="5"/>
        <end position="388"/>
    </location>
</feature>
<feature type="transmembrane region" description="Helical" evidence="7">
    <location>
        <begin position="287"/>
        <end position="304"/>
    </location>
</feature>
<dbReference type="GO" id="GO:0022857">
    <property type="term" value="F:transmembrane transporter activity"/>
    <property type="evidence" value="ECO:0007669"/>
    <property type="project" value="TreeGrafter"/>
</dbReference>
<feature type="transmembrane region" description="Helical" evidence="7">
    <location>
        <begin position="107"/>
        <end position="124"/>
    </location>
</feature>